<feature type="compositionally biased region" description="Basic residues" evidence="3">
    <location>
        <begin position="484"/>
        <end position="493"/>
    </location>
</feature>
<dbReference type="SUPFAM" id="SSF81730">
    <property type="entry name" value="beta-catenin-interacting protein ICAT"/>
    <property type="match status" value="1"/>
</dbReference>
<name>A0AAE9DN85_CAEBR</name>
<sequence>MGVDEALIRNAQKTIDRLIRQLAEIENEKETLEEKEYNELKEDTIDQLQEYSKIVEKLQGGDVSLIDDLTATKIAIRAAISKAFKTPEVMALFAGKHTGLLREKLMMTETNFRSEKLSKQEYLERKFEILMALTRLEEPLTEDEKSFLRARLETPEFKLIEANANRIFSGDLSGFQMSSTKKPKKYRVDDKTANVSPPWQAWYHPEKDKAFYRNTETNQSIWEHPSTLIGKKPSPQKPRKRQKVVSNVADDDRMEVDLPPPPKRKTTEDPEKEDIAPKRPKVSSASVEKLPRVYEASNSESKKITPTVPWSSKIRPLNLIPYRGCAIFDTCALLKDPNVLNASVENNILTVIPYIVLNELDGLKGSKNARLAASDVSRTLRILQEANNSYISVETSIEKQINIEEFLPDQMVNDDGILKCALRVKSEVLSIASSLKLNHPSVYLVTNDNVLSNKAMAHGLTVETIESFLDKIYRREKPEELPATKKKNGRKSSNHAARSYSDNKPQFTQHEVSIKKLEAIESVQKTRGVIGWIQKLARNVPERSGVERETVQKVIEKAEPRKSRPSIPLEDEIITSSVHSAKPMRIHNHSSSTYQSKKPVKSIETSRTRPAMPLSLSDDEDVLGDQMDCT</sequence>
<evidence type="ECO:0000313" key="5">
    <source>
        <dbReference type="EMBL" id="ULU06770.1"/>
    </source>
</evidence>
<dbReference type="InterPro" id="IPR009428">
    <property type="entry name" value="ICAT_dom"/>
</dbReference>
<dbReference type="InterPro" id="IPR001202">
    <property type="entry name" value="WW_dom"/>
</dbReference>
<dbReference type="InterPro" id="IPR002716">
    <property type="entry name" value="PIN_dom"/>
</dbReference>
<feature type="region of interest" description="Disordered" evidence="3">
    <location>
        <begin position="582"/>
        <end position="630"/>
    </location>
</feature>
<feature type="coiled-coil region" evidence="2">
    <location>
        <begin position="8"/>
        <end position="43"/>
    </location>
</feature>
<dbReference type="FunFam" id="3.40.50.1010:FF:000140">
    <property type="entry name" value="Protein CBG02516"/>
    <property type="match status" value="1"/>
</dbReference>
<feature type="compositionally biased region" description="Polar residues" evidence="3">
    <location>
        <begin position="494"/>
        <end position="507"/>
    </location>
</feature>
<feature type="compositionally biased region" description="Basic and acidic residues" evidence="3">
    <location>
        <begin position="265"/>
        <end position="277"/>
    </location>
</feature>
<feature type="region of interest" description="Disordered" evidence="3">
    <location>
        <begin position="479"/>
        <end position="507"/>
    </location>
</feature>
<dbReference type="SMART" id="SM00670">
    <property type="entry name" value="PINc"/>
    <property type="match status" value="1"/>
</dbReference>
<dbReference type="AlphaFoldDB" id="A0AAE9DN85"/>
<feature type="region of interest" description="Disordered" evidence="3">
    <location>
        <begin position="222"/>
        <end position="286"/>
    </location>
</feature>
<evidence type="ECO:0000256" key="3">
    <source>
        <dbReference type="SAM" id="MobiDB-lite"/>
    </source>
</evidence>
<evidence type="ECO:0000256" key="2">
    <source>
        <dbReference type="SAM" id="Coils"/>
    </source>
</evidence>
<dbReference type="Gene3D" id="1.10.10.490">
    <property type="entry name" value="Beta-catenin-interacting ICAT"/>
    <property type="match status" value="1"/>
</dbReference>
<dbReference type="Gene3D" id="3.40.50.1010">
    <property type="entry name" value="5'-nuclease"/>
    <property type="match status" value="1"/>
</dbReference>
<dbReference type="PROSITE" id="PS50020">
    <property type="entry name" value="WW_DOMAIN_2"/>
    <property type="match status" value="1"/>
</dbReference>
<dbReference type="CDD" id="cd00201">
    <property type="entry name" value="WW"/>
    <property type="match status" value="1"/>
</dbReference>
<dbReference type="InterPro" id="IPR036020">
    <property type="entry name" value="WW_dom_sf"/>
</dbReference>
<dbReference type="InterPro" id="IPR029060">
    <property type="entry name" value="PIN-like_dom_sf"/>
</dbReference>
<evidence type="ECO:0000313" key="6">
    <source>
        <dbReference type="Proteomes" id="UP000827892"/>
    </source>
</evidence>
<dbReference type="InterPro" id="IPR040065">
    <property type="entry name" value="LZIC"/>
</dbReference>
<dbReference type="Pfam" id="PF06384">
    <property type="entry name" value="ICAT"/>
    <property type="match status" value="1"/>
</dbReference>
<evidence type="ECO:0000259" key="4">
    <source>
        <dbReference type="PROSITE" id="PS50020"/>
    </source>
</evidence>
<dbReference type="PANTHER" id="PTHR16505">
    <property type="entry name" value="PROTEIN LZIC"/>
    <property type="match status" value="1"/>
</dbReference>
<accession>A0AAE9DN85</accession>
<comment type="similarity">
    <text evidence="1">Belongs to the CTNNBIP1 family.</text>
</comment>
<protein>
    <recommendedName>
        <fullName evidence="4">WW domain-containing protein</fullName>
    </recommendedName>
</protein>
<dbReference type="EMBL" id="CP090892">
    <property type="protein sequence ID" value="ULU06770.1"/>
    <property type="molecule type" value="Genomic_DNA"/>
</dbReference>
<dbReference type="SUPFAM" id="SSF51045">
    <property type="entry name" value="WW domain"/>
    <property type="match status" value="1"/>
</dbReference>
<dbReference type="GO" id="GO:0008013">
    <property type="term" value="F:beta-catenin binding"/>
    <property type="evidence" value="ECO:0007669"/>
    <property type="project" value="InterPro"/>
</dbReference>
<organism evidence="5 6">
    <name type="scientific">Caenorhabditis briggsae</name>
    <dbReference type="NCBI Taxonomy" id="6238"/>
    <lineage>
        <taxon>Eukaryota</taxon>
        <taxon>Metazoa</taxon>
        <taxon>Ecdysozoa</taxon>
        <taxon>Nematoda</taxon>
        <taxon>Chromadorea</taxon>
        <taxon>Rhabditida</taxon>
        <taxon>Rhabditina</taxon>
        <taxon>Rhabditomorpha</taxon>
        <taxon>Rhabditoidea</taxon>
        <taxon>Rhabditidae</taxon>
        <taxon>Peloderinae</taxon>
        <taxon>Caenorhabditis</taxon>
    </lineage>
</organism>
<feature type="domain" description="WW" evidence="4">
    <location>
        <begin position="193"/>
        <end position="227"/>
    </location>
</feature>
<dbReference type="Pfam" id="PF13638">
    <property type="entry name" value="PIN_4"/>
    <property type="match status" value="1"/>
</dbReference>
<reference evidence="5 6" key="1">
    <citation type="submission" date="2022-05" db="EMBL/GenBank/DDBJ databases">
        <title>Chromosome-level reference genomes for two strains of Caenorhabditis briggsae: an improved platform for comparative genomics.</title>
        <authorList>
            <person name="Stevens L."/>
            <person name="Andersen E.C."/>
        </authorList>
    </citation>
    <scope>NUCLEOTIDE SEQUENCE [LARGE SCALE GENOMIC DNA]</scope>
    <source>
        <strain evidence="5">QX1410_ONT</strain>
        <tissue evidence="5">Whole-organism</tissue>
    </source>
</reference>
<dbReference type="SUPFAM" id="SSF88723">
    <property type="entry name" value="PIN domain-like"/>
    <property type="match status" value="1"/>
</dbReference>
<proteinExistence type="inferred from homology"/>
<dbReference type="PANTHER" id="PTHR16505:SF8">
    <property type="entry name" value="PROTEIN LZIC"/>
    <property type="match status" value="1"/>
</dbReference>
<dbReference type="Proteomes" id="UP000827892">
    <property type="component" value="Chromosome II"/>
</dbReference>
<dbReference type="InterPro" id="IPR036911">
    <property type="entry name" value="ICAT_sf"/>
</dbReference>
<gene>
    <name evidence="5" type="ORF">L3Y34_018520</name>
</gene>
<keyword evidence="2" id="KW-0175">Coiled coil</keyword>
<evidence type="ECO:0000256" key="1">
    <source>
        <dbReference type="ARBA" id="ARBA00006505"/>
    </source>
</evidence>